<name>A0A3P8Z748_ESOLU</name>
<dbReference type="Pfam" id="PF00019">
    <property type="entry name" value="TGF_beta"/>
    <property type="match status" value="1"/>
</dbReference>
<dbReference type="PANTHER" id="PTHR11848:SF39">
    <property type="entry name" value="BONE MORPHOGENETIC PROTEIN 10"/>
    <property type="match status" value="1"/>
</dbReference>
<keyword evidence="7" id="KW-0325">Glycoprotein</keyword>
<dbReference type="PROSITE" id="PS51362">
    <property type="entry name" value="TGF_BETA_2"/>
    <property type="match status" value="1"/>
</dbReference>
<dbReference type="GO" id="GO:0005125">
    <property type="term" value="F:cytokine activity"/>
    <property type="evidence" value="ECO:0007669"/>
    <property type="project" value="TreeGrafter"/>
</dbReference>
<dbReference type="FunFam" id="2.10.90.10:FF:000001">
    <property type="entry name" value="Bone morphogenetic protein 4"/>
    <property type="match status" value="1"/>
</dbReference>
<reference evidence="12" key="3">
    <citation type="submission" date="2025-08" db="UniProtKB">
        <authorList>
            <consortium name="Ensembl"/>
        </authorList>
    </citation>
    <scope>IDENTIFICATION</scope>
</reference>
<feature type="domain" description="TGF-beta family profile" evidence="11">
    <location>
        <begin position="361"/>
        <end position="471"/>
    </location>
</feature>
<evidence type="ECO:0000256" key="5">
    <source>
        <dbReference type="ARBA" id="ARBA00023030"/>
    </source>
</evidence>
<evidence type="ECO:0000256" key="6">
    <source>
        <dbReference type="ARBA" id="ARBA00023157"/>
    </source>
</evidence>
<dbReference type="RefSeq" id="XP_010893983.2">
    <property type="nucleotide sequence ID" value="XM_010895681.4"/>
</dbReference>
<comment type="subcellular location">
    <subcellularLocation>
        <location evidence="1">Secreted</location>
    </subcellularLocation>
</comment>
<evidence type="ECO:0000256" key="8">
    <source>
        <dbReference type="RuleBase" id="RU000354"/>
    </source>
</evidence>
<dbReference type="GO" id="GO:0035239">
    <property type="term" value="P:tube morphogenesis"/>
    <property type="evidence" value="ECO:0007669"/>
    <property type="project" value="UniProtKB-ARBA"/>
</dbReference>
<protein>
    <recommendedName>
        <fullName evidence="11">TGF-beta family profile domain-containing protein</fullName>
    </recommendedName>
</protein>
<dbReference type="InterPro" id="IPR001111">
    <property type="entry name" value="TGF-b_propeptide"/>
</dbReference>
<evidence type="ECO:0000256" key="2">
    <source>
        <dbReference type="ARBA" id="ARBA00006656"/>
    </source>
</evidence>
<dbReference type="OMA" id="HEHITIA"/>
<feature type="compositionally biased region" description="Polar residues" evidence="9">
    <location>
        <begin position="183"/>
        <end position="199"/>
    </location>
</feature>
<keyword evidence="6" id="KW-1015">Disulfide bond</keyword>
<organism evidence="12 13">
    <name type="scientific">Esox lucius</name>
    <name type="common">Northern pike</name>
    <dbReference type="NCBI Taxonomy" id="8010"/>
    <lineage>
        <taxon>Eukaryota</taxon>
        <taxon>Metazoa</taxon>
        <taxon>Chordata</taxon>
        <taxon>Craniata</taxon>
        <taxon>Vertebrata</taxon>
        <taxon>Euteleostomi</taxon>
        <taxon>Actinopterygii</taxon>
        <taxon>Neopterygii</taxon>
        <taxon>Teleostei</taxon>
        <taxon>Protacanthopterygii</taxon>
        <taxon>Esociformes</taxon>
        <taxon>Esocidae</taxon>
        <taxon>Esox</taxon>
    </lineage>
</organism>
<dbReference type="OrthoDB" id="5987191at2759"/>
<dbReference type="Pfam" id="PF00688">
    <property type="entry name" value="TGFb_propeptide"/>
    <property type="match status" value="1"/>
</dbReference>
<dbReference type="InterPro" id="IPR001839">
    <property type="entry name" value="TGF-b_C"/>
</dbReference>
<dbReference type="KEGG" id="els:105025165"/>
<dbReference type="InterPro" id="IPR029034">
    <property type="entry name" value="Cystine-knot_cytokine"/>
</dbReference>
<dbReference type="PROSITE" id="PS00250">
    <property type="entry name" value="TGF_BETA_1"/>
    <property type="match status" value="1"/>
</dbReference>
<dbReference type="STRING" id="8010.ENSELUP00000024629"/>
<feature type="signal peptide" evidence="10">
    <location>
        <begin position="1"/>
        <end position="28"/>
    </location>
</feature>
<accession>A0A3P8Z748</accession>
<dbReference type="GO" id="GO:0008083">
    <property type="term" value="F:growth factor activity"/>
    <property type="evidence" value="ECO:0007669"/>
    <property type="project" value="UniProtKB-KW"/>
</dbReference>
<dbReference type="AlphaFoldDB" id="A0A3P8Z748"/>
<evidence type="ECO:0000259" key="11">
    <source>
        <dbReference type="PROSITE" id="PS51362"/>
    </source>
</evidence>
<keyword evidence="3" id="KW-0964">Secreted</keyword>
<evidence type="ECO:0000256" key="3">
    <source>
        <dbReference type="ARBA" id="ARBA00022525"/>
    </source>
</evidence>
<dbReference type="GO" id="GO:0030509">
    <property type="term" value="P:BMP signaling pathway"/>
    <property type="evidence" value="ECO:0007669"/>
    <property type="project" value="TreeGrafter"/>
</dbReference>
<reference evidence="13" key="1">
    <citation type="journal article" date="2014" name="PLoS ONE">
        <title>The genome and linkage map of the northern pike (Esox lucius): conserved synteny revealed between the salmonid sister group and the Neoteleostei.</title>
        <authorList>
            <person name="Rondeau E.B."/>
            <person name="Minkley D.R."/>
            <person name="Leong J.S."/>
            <person name="Messmer A.M."/>
            <person name="Jantzen J.R."/>
            <person name="von Schalburg K.R."/>
            <person name="Lemon C."/>
            <person name="Bird N.H."/>
            <person name="Koop B.F."/>
        </authorList>
    </citation>
    <scope>NUCLEOTIDE SEQUENCE</scope>
</reference>
<evidence type="ECO:0000313" key="12">
    <source>
        <dbReference type="Ensembl" id="ENSELUP00000024629.2"/>
    </source>
</evidence>
<feature type="region of interest" description="Disordered" evidence="9">
    <location>
        <begin position="180"/>
        <end position="203"/>
    </location>
</feature>
<dbReference type="Proteomes" id="UP000265140">
    <property type="component" value="Chromosome 14"/>
</dbReference>
<dbReference type="GO" id="GO:0005615">
    <property type="term" value="C:extracellular space"/>
    <property type="evidence" value="ECO:0007669"/>
    <property type="project" value="TreeGrafter"/>
</dbReference>
<dbReference type="InterPro" id="IPR015615">
    <property type="entry name" value="TGF-beta-rel"/>
</dbReference>
<dbReference type="Ensembl" id="ENSELUT00000043203.3">
    <property type="protein sequence ID" value="ENSELUP00000024629.2"/>
    <property type="gene ID" value="ENSELUG00000023371.3"/>
</dbReference>
<proteinExistence type="inferred from homology"/>
<dbReference type="SUPFAM" id="SSF57501">
    <property type="entry name" value="Cystine-knot cytokines"/>
    <property type="match status" value="1"/>
</dbReference>
<keyword evidence="4 10" id="KW-0732">Signal</keyword>
<sequence>MVTPLSSILGYLYPLSLLAVLQPGWSQGSPILSPEEPRPGPAARGQLDVSTFEPDHALNVLDFPGQFQSMLNLTELGSRARPRAAIKEPPEYMLDLYHRFANDRTAVPSANVVRSFKNEDSSPYSVTLGGMRTHPLLFNVSIPHHEHIVTAELRLYALVQRDRRRYAGLDRKVTIYKRRQGGSEWNQSGRDGSRNQQEMSDVEELEELATRHIYGKDDVWVTFDLTHQVNLWRRAESTTHRLEVHITSLGPDGAKAVPEVGEEDERNVVDVDIDLGSKGKHTPVLIVFSDDQRKYHREEEQQKLNQMMDHENDLPAELESGPPGTWREQAGSHAVTADGDELNEETLMQLQSNQIYDTPSRIRRSAKGDPCKRTPLRVEFKDIGWDSWIIQPLGYEAYGCNGVCNFPMTSEVSPTKHAIVQTQLSSKIPQVSPACCVPTKLDSIPLLYEDGGVVTYKYKYEGMVVVECGCR</sequence>
<evidence type="ECO:0000256" key="9">
    <source>
        <dbReference type="SAM" id="MobiDB-lite"/>
    </source>
</evidence>
<feature type="chain" id="PRO_5044265132" description="TGF-beta family profile domain-containing protein" evidence="10">
    <location>
        <begin position="29"/>
        <end position="471"/>
    </location>
</feature>
<dbReference type="Bgee" id="ENSELUG00000023371">
    <property type="expression patterns" value="Expressed in heart"/>
</dbReference>
<dbReference type="InParanoid" id="A0A3P8Z748"/>
<keyword evidence="13" id="KW-1185">Reference proteome</keyword>
<dbReference type="PANTHER" id="PTHR11848">
    <property type="entry name" value="TGF-BETA FAMILY"/>
    <property type="match status" value="1"/>
</dbReference>
<evidence type="ECO:0000256" key="4">
    <source>
        <dbReference type="ARBA" id="ARBA00022729"/>
    </source>
</evidence>
<dbReference type="InterPro" id="IPR017948">
    <property type="entry name" value="TGFb_CS"/>
</dbReference>
<dbReference type="Gene3D" id="2.10.90.10">
    <property type="entry name" value="Cystine-knot cytokines"/>
    <property type="match status" value="1"/>
</dbReference>
<reference evidence="12" key="4">
    <citation type="submission" date="2025-09" db="UniProtKB">
        <authorList>
            <consortium name="Ensembl"/>
        </authorList>
    </citation>
    <scope>IDENTIFICATION</scope>
</reference>
<keyword evidence="5 8" id="KW-0339">Growth factor</keyword>
<comment type="similarity">
    <text evidence="2 8">Belongs to the TGF-beta family.</text>
</comment>
<evidence type="ECO:0000256" key="7">
    <source>
        <dbReference type="ARBA" id="ARBA00023180"/>
    </source>
</evidence>
<dbReference type="SMART" id="SM00204">
    <property type="entry name" value="TGFB"/>
    <property type="match status" value="1"/>
</dbReference>
<evidence type="ECO:0000256" key="10">
    <source>
        <dbReference type="SAM" id="SignalP"/>
    </source>
</evidence>
<evidence type="ECO:0000313" key="13">
    <source>
        <dbReference type="Proteomes" id="UP000265140"/>
    </source>
</evidence>
<evidence type="ECO:0000256" key="1">
    <source>
        <dbReference type="ARBA" id="ARBA00004613"/>
    </source>
</evidence>
<dbReference type="GeneTree" id="ENSGT00940000156279"/>
<dbReference type="GeneID" id="105025165"/>
<dbReference type="PRINTS" id="PR00669">
    <property type="entry name" value="INHIBINA"/>
</dbReference>
<dbReference type="Gene3D" id="2.60.120.970">
    <property type="match status" value="1"/>
</dbReference>
<reference evidence="12" key="2">
    <citation type="submission" date="2020-02" db="EMBL/GenBank/DDBJ databases">
        <title>Esox lucius (northern pike) genome, fEsoLuc1, primary haplotype.</title>
        <authorList>
            <person name="Myers G."/>
            <person name="Karagic N."/>
            <person name="Meyer A."/>
            <person name="Pippel M."/>
            <person name="Reichard M."/>
            <person name="Winkler S."/>
            <person name="Tracey A."/>
            <person name="Sims Y."/>
            <person name="Howe K."/>
            <person name="Rhie A."/>
            <person name="Formenti G."/>
            <person name="Durbin R."/>
            <person name="Fedrigo O."/>
            <person name="Jarvis E.D."/>
        </authorList>
    </citation>
    <scope>NUCLEOTIDE SEQUENCE [LARGE SCALE GENOMIC DNA]</scope>
</reference>